<accession>A0A5N4AV47</accession>
<proteinExistence type="predicted"/>
<keyword evidence="3" id="KW-1185">Reference proteome</keyword>
<keyword evidence="1" id="KW-0472">Membrane</keyword>
<keyword evidence="1" id="KW-1133">Transmembrane helix</keyword>
<name>A0A5N4AV47_PHOPY</name>
<organism evidence="2 3">
    <name type="scientific">Photinus pyralis</name>
    <name type="common">Common eastern firefly</name>
    <name type="synonym">Lampyris pyralis</name>
    <dbReference type="NCBI Taxonomy" id="7054"/>
    <lineage>
        <taxon>Eukaryota</taxon>
        <taxon>Metazoa</taxon>
        <taxon>Ecdysozoa</taxon>
        <taxon>Arthropoda</taxon>
        <taxon>Hexapoda</taxon>
        <taxon>Insecta</taxon>
        <taxon>Pterygota</taxon>
        <taxon>Neoptera</taxon>
        <taxon>Endopterygota</taxon>
        <taxon>Coleoptera</taxon>
        <taxon>Polyphaga</taxon>
        <taxon>Elateriformia</taxon>
        <taxon>Elateroidea</taxon>
        <taxon>Lampyridae</taxon>
        <taxon>Lampyrinae</taxon>
        <taxon>Photinus</taxon>
    </lineage>
</organism>
<dbReference type="Proteomes" id="UP000327044">
    <property type="component" value="Unassembled WGS sequence"/>
</dbReference>
<dbReference type="EMBL" id="VVIM01000003">
    <property type="protein sequence ID" value="KAB0801197.1"/>
    <property type="molecule type" value="Genomic_DNA"/>
</dbReference>
<keyword evidence="1" id="KW-0812">Transmembrane</keyword>
<feature type="transmembrane region" description="Helical" evidence="1">
    <location>
        <begin position="20"/>
        <end position="42"/>
    </location>
</feature>
<evidence type="ECO:0000256" key="1">
    <source>
        <dbReference type="SAM" id="Phobius"/>
    </source>
</evidence>
<comment type="caution">
    <text evidence="2">The sequence shown here is derived from an EMBL/GenBank/DDBJ whole genome shotgun (WGS) entry which is preliminary data.</text>
</comment>
<dbReference type="InParanoid" id="A0A5N4AV47"/>
<gene>
    <name evidence="2" type="ORF">PPYR_05551</name>
</gene>
<evidence type="ECO:0000313" key="2">
    <source>
        <dbReference type="EMBL" id="KAB0801197.1"/>
    </source>
</evidence>
<reference evidence="2 3" key="1">
    <citation type="journal article" date="2018" name="Elife">
        <title>Firefly genomes illuminate parallel origins of bioluminescence in beetles.</title>
        <authorList>
            <person name="Fallon T.R."/>
            <person name="Lower S.E."/>
            <person name="Chang C.H."/>
            <person name="Bessho-Uehara M."/>
            <person name="Martin G.J."/>
            <person name="Bewick A.J."/>
            <person name="Behringer M."/>
            <person name="Debat H.J."/>
            <person name="Wong I."/>
            <person name="Day J.C."/>
            <person name="Suvorov A."/>
            <person name="Silva C.J."/>
            <person name="Stanger-Hall K.F."/>
            <person name="Hall D.W."/>
            <person name="Schmitz R.J."/>
            <person name="Nelson D.R."/>
            <person name="Lewis S.M."/>
            <person name="Shigenobu S."/>
            <person name="Bybee S.M."/>
            <person name="Larracuente A.M."/>
            <person name="Oba Y."/>
            <person name="Weng J.K."/>
        </authorList>
    </citation>
    <scope>NUCLEOTIDE SEQUENCE [LARGE SCALE GENOMIC DNA]</scope>
    <source>
        <strain evidence="2">1611_PpyrPB1</strain>
        <tissue evidence="2">Whole body</tissue>
    </source>
</reference>
<dbReference type="AlphaFoldDB" id="A0A5N4AV47"/>
<sequence>MTLSFLGVPPPLLMIKPCVAYLPLIGAAYKISFFRASFIPFAKPKRSHYNVMVPFSHYSWFPSPTTAFQSPIIHNEIVFSLNITNNLIIAISPGYSILGGIVQNRAS</sequence>
<evidence type="ECO:0000313" key="3">
    <source>
        <dbReference type="Proteomes" id="UP000327044"/>
    </source>
</evidence>
<protein>
    <submittedName>
        <fullName evidence="2">Uncharacterized protein</fullName>
    </submittedName>
</protein>